<feature type="region of interest" description="Disordered" evidence="1">
    <location>
        <begin position="116"/>
        <end position="183"/>
    </location>
</feature>
<feature type="region of interest" description="Disordered" evidence="1">
    <location>
        <begin position="216"/>
        <end position="248"/>
    </location>
</feature>
<feature type="compositionally biased region" description="Polar residues" evidence="1">
    <location>
        <begin position="163"/>
        <end position="175"/>
    </location>
</feature>
<name>A0A2T7PAP0_POMCA</name>
<comment type="caution">
    <text evidence="2">The sequence shown here is derived from an EMBL/GenBank/DDBJ whole genome shotgun (WGS) entry which is preliminary data.</text>
</comment>
<reference evidence="2 3" key="1">
    <citation type="submission" date="2018-04" db="EMBL/GenBank/DDBJ databases">
        <title>The genome of golden apple snail Pomacea canaliculata provides insight into stress tolerance and invasive adaptation.</title>
        <authorList>
            <person name="Liu C."/>
            <person name="Liu B."/>
            <person name="Ren Y."/>
            <person name="Zhang Y."/>
            <person name="Wang H."/>
            <person name="Li S."/>
            <person name="Jiang F."/>
            <person name="Yin L."/>
            <person name="Zhang G."/>
            <person name="Qian W."/>
            <person name="Fan W."/>
        </authorList>
    </citation>
    <scope>NUCLEOTIDE SEQUENCE [LARGE SCALE GENOMIC DNA]</scope>
    <source>
        <strain evidence="2">SZHN2017</strain>
        <tissue evidence="2">Muscle</tissue>
    </source>
</reference>
<dbReference type="EMBL" id="PZQS01000005">
    <property type="protein sequence ID" value="PVD30490.1"/>
    <property type="molecule type" value="Genomic_DNA"/>
</dbReference>
<sequence length="271" mass="29857">MESQSTSQLESVEHDLQKTNLQGSAGHPLNKRKRRTPTKVESAQKVRRNPKRTERKSICSCCKDGNGQHHKTPSKELRGKGQKLAAKQVASLDLVVTPDPGTEELKVAENENIKAAEIGTKVDLSPQEVGEKTPDLKASASRTPQRKSTTKRKMEEARRRSVSKSLLGSPRNTTDMDSESEDLPLSQIALSSKAHSYSSGMVGLVDTSKLTEVGIPALVAPPEETKKDQQRKGRHQAHDNEVGKEQVAKNTGYFNKVAISTEKEYSECFSR</sequence>
<keyword evidence="3" id="KW-1185">Reference proteome</keyword>
<accession>A0A2T7PAP0</accession>
<protein>
    <submittedName>
        <fullName evidence="2">Uncharacterized protein</fullName>
    </submittedName>
</protein>
<feature type="compositionally biased region" description="Basic and acidic residues" evidence="1">
    <location>
        <begin position="223"/>
        <end position="247"/>
    </location>
</feature>
<evidence type="ECO:0000313" key="3">
    <source>
        <dbReference type="Proteomes" id="UP000245119"/>
    </source>
</evidence>
<gene>
    <name evidence="2" type="ORF">C0Q70_09757</name>
</gene>
<evidence type="ECO:0000256" key="1">
    <source>
        <dbReference type="SAM" id="MobiDB-lite"/>
    </source>
</evidence>
<dbReference type="AlphaFoldDB" id="A0A2T7PAP0"/>
<evidence type="ECO:0000313" key="2">
    <source>
        <dbReference type="EMBL" id="PVD30490.1"/>
    </source>
</evidence>
<organism evidence="2 3">
    <name type="scientific">Pomacea canaliculata</name>
    <name type="common">Golden apple snail</name>
    <dbReference type="NCBI Taxonomy" id="400727"/>
    <lineage>
        <taxon>Eukaryota</taxon>
        <taxon>Metazoa</taxon>
        <taxon>Spiralia</taxon>
        <taxon>Lophotrochozoa</taxon>
        <taxon>Mollusca</taxon>
        <taxon>Gastropoda</taxon>
        <taxon>Caenogastropoda</taxon>
        <taxon>Architaenioglossa</taxon>
        <taxon>Ampullarioidea</taxon>
        <taxon>Ampullariidae</taxon>
        <taxon>Pomacea</taxon>
    </lineage>
</organism>
<proteinExistence type="predicted"/>
<feature type="compositionally biased region" description="Polar residues" evidence="1">
    <location>
        <begin position="1"/>
        <end position="10"/>
    </location>
</feature>
<dbReference type="Proteomes" id="UP000245119">
    <property type="component" value="Linkage Group LG5"/>
</dbReference>
<feature type="region of interest" description="Disordered" evidence="1">
    <location>
        <begin position="1"/>
        <end position="85"/>
    </location>
</feature>